<comment type="caution">
    <text evidence="1">The sequence shown here is derived from an EMBL/GenBank/DDBJ whole genome shotgun (WGS) entry which is preliminary data.</text>
</comment>
<sequence>MGSCVSVHKSSQEPASAMKVGLSFGSKTDNNLIIPPSPVKEKPVANGDFAFISQSPYTFKDFGSKEETFFDSRAYLDSDCEDDFFSVNGDFTPSRGNTPVHHSFSVGTTPRVSKVTVEGSPMSVLETYPMGKKKKLLELFRESVREDRNLTSKSANGTPYHVSGATSLCSSERTANGDHDNPMFKDKPLKSMQCCLPSFVTCSSFNERKKKMSPAIAGPRTSKSREFLKRVNCSVEINARSFQMSLRF</sequence>
<dbReference type="PANTHER" id="PTHR34280:SF2">
    <property type="entry name" value="OS01G0920100 PROTEIN"/>
    <property type="match status" value="1"/>
</dbReference>
<protein>
    <submittedName>
        <fullName evidence="1">Uncharacterized protein</fullName>
    </submittedName>
</protein>
<evidence type="ECO:0000313" key="1">
    <source>
        <dbReference type="EMBL" id="KAG8482969.1"/>
    </source>
</evidence>
<dbReference type="AlphaFoldDB" id="A0A8J5YDI3"/>
<proteinExistence type="predicted"/>
<dbReference type="OrthoDB" id="1925325at2759"/>
<dbReference type="InterPro" id="IPR038947">
    <property type="entry name" value="At3g27210-like"/>
</dbReference>
<evidence type="ECO:0000313" key="2">
    <source>
        <dbReference type="Proteomes" id="UP000701853"/>
    </source>
</evidence>
<dbReference type="EMBL" id="JAHUZN010000009">
    <property type="protein sequence ID" value="KAG8482969.1"/>
    <property type="molecule type" value="Genomic_DNA"/>
</dbReference>
<dbReference type="PANTHER" id="PTHR34280">
    <property type="entry name" value="OS01G0920100 PROTEIN"/>
    <property type="match status" value="1"/>
</dbReference>
<accession>A0A8J5YDI3</accession>
<name>A0A8J5YDI3_9ROSI</name>
<reference evidence="1 2" key="1">
    <citation type="journal article" date="2021" name="bioRxiv">
        <title>The Gossypium anomalum genome as a resource for cotton improvement and evolutionary analysis of hybrid incompatibility.</title>
        <authorList>
            <person name="Grover C.E."/>
            <person name="Yuan D."/>
            <person name="Arick M.A."/>
            <person name="Miller E.R."/>
            <person name="Hu G."/>
            <person name="Peterson D.G."/>
            <person name="Wendel J.F."/>
            <person name="Udall J.A."/>
        </authorList>
    </citation>
    <scope>NUCLEOTIDE SEQUENCE [LARGE SCALE GENOMIC DNA]</scope>
    <source>
        <strain evidence="1">JFW-Udall</strain>
        <tissue evidence="1">Leaf</tissue>
    </source>
</reference>
<dbReference type="Proteomes" id="UP000701853">
    <property type="component" value="Chromosome 9"/>
</dbReference>
<keyword evidence="2" id="KW-1185">Reference proteome</keyword>
<organism evidence="1 2">
    <name type="scientific">Gossypium anomalum</name>
    <dbReference type="NCBI Taxonomy" id="47600"/>
    <lineage>
        <taxon>Eukaryota</taxon>
        <taxon>Viridiplantae</taxon>
        <taxon>Streptophyta</taxon>
        <taxon>Embryophyta</taxon>
        <taxon>Tracheophyta</taxon>
        <taxon>Spermatophyta</taxon>
        <taxon>Magnoliopsida</taxon>
        <taxon>eudicotyledons</taxon>
        <taxon>Gunneridae</taxon>
        <taxon>Pentapetalae</taxon>
        <taxon>rosids</taxon>
        <taxon>malvids</taxon>
        <taxon>Malvales</taxon>
        <taxon>Malvaceae</taxon>
        <taxon>Malvoideae</taxon>
        <taxon>Gossypium</taxon>
    </lineage>
</organism>
<gene>
    <name evidence="1" type="ORF">CXB51_021993</name>
</gene>